<evidence type="ECO:0000256" key="3">
    <source>
        <dbReference type="ARBA" id="ARBA00022679"/>
    </source>
</evidence>
<keyword evidence="2 5" id="KW-0328">Glycosyltransferase</keyword>
<protein>
    <submittedName>
        <fullName evidence="5">Glycosyltransferase</fullName>
        <ecNumber evidence="5">2.4.-.-</ecNumber>
    </submittedName>
</protein>
<keyword evidence="4" id="KW-0812">Transmembrane</keyword>
<dbReference type="CDD" id="cd06423">
    <property type="entry name" value="CESA_like"/>
    <property type="match status" value="1"/>
</dbReference>
<evidence type="ECO:0000256" key="1">
    <source>
        <dbReference type="ARBA" id="ARBA00006739"/>
    </source>
</evidence>
<dbReference type="InterPro" id="IPR029044">
    <property type="entry name" value="Nucleotide-diphossugar_trans"/>
</dbReference>
<dbReference type="AlphaFoldDB" id="A0A9Q8Y3B1"/>
<dbReference type="PANTHER" id="PTHR43630">
    <property type="entry name" value="POLY-BETA-1,6-N-ACETYL-D-GLUCOSAMINE SYNTHASE"/>
    <property type="match status" value="1"/>
</dbReference>
<dbReference type="KEGG" id="lfo:LMK00_04605"/>
<gene>
    <name evidence="5" type="ORF">LMK00_04605</name>
</gene>
<dbReference type="Pfam" id="PF13641">
    <property type="entry name" value="Glyco_tranf_2_3"/>
    <property type="match status" value="1"/>
</dbReference>
<comment type="similarity">
    <text evidence="1">Belongs to the glycosyltransferase 2 family.</text>
</comment>
<feature type="transmembrane region" description="Helical" evidence="4">
    <location>
        <begin position="389"/>
        <end position="410"/>
    </location>
</feature>
<reference evidence="5" key="1">
    <citation type="journal article" date="2022" name="Front. Microbiol.">
        <title>Feed Insects as a Reservoir of Granadaene-Producing Lactococci.</title>
        <authorList>
            <person name="Neuzil-Bunesova V."/>
            <person name="Ramirez Garcia A."/>
            <person name="Modrackova N."/>
            <person name="Makovska M."/>
            <person name="Sabolova M."/>
            <person name="Sproer C."/>
            <person name="Bunk B."/>
            <person name="Blom J."/>
            <person name="Schwab C."/>
        </authorList>
    </citation>
    <scope>NUCLEOTIDE SEQUENCE</scope>
    <source>
        <strain evidence="5">I4/6O</strain>
    </source>
</reference>
<dbReference type="SUPFAM" id="SSF53448">
    <property type="entry name" value="Nucleotide-diphospho-sugar transferases"/>
    <property type="match status" value="1"/>
</dbReference>
<dbReference type="EMBL" id="CP086395">
    <property type="protein sequence ID" value="USJ21287.1"/>
    <property type="molecule type" value="Genomic_DNA"/>
</dbReference>
<keyword evidence="4" id="KW-1133">Transmembrane helix</keyword>
<organism evidence="5 6">
    <name type="scientific">Lactococcus formosensis</name>
    <dbReference type="NCBI Taxonomy" id="1281486"/>
    <lineage>
        <taxon>Bacteria</taxon>
        <taxon>Bacillati</taxon>
        <taxon>Bacillota</taxon>
        <taxon>Bacilli</taxon>
        <taxon>Lactobacillales</taxon>
        <taxon>Streptococcaceae</taxon>
        <taxon>Lactococcus</taxon>
    </lineage>
</organism>
<dbReference type="Gene3D" id="3.90.550.10">
    <property type="entry name" value="Spore Coat Polysaccharide Biosynthesis Protein SpsA, Chain A"/>
    <property type="match status" value="1"/>
</dbReference>
<feature type="transmembrane region" description="Helical" evidence="4">
    <location>
        <begin position="291"/>
        <end position="314"/>
    </location>
</feature>
<sequence length="435" mass="50113">MVGWFNLSSIVDVMLFIFIFYPIVGGIFWIIGGTYYHFRTKNRLPKFPEGAKEPFITIMVPCHNEEVVIERTLYYLDTQINYKNYEIIAISDGSTDNTNAILRNWQEAKPDSHLRVIEVQKNKGKAHGLTQAALHSKGDFLLCIDADSFVTGDALKHMVAWFMKDSIFSPKELVAAVTGNPMPRNLTSLLAKLQYVEYHSIIGMTKRAQSMIGRIFTVSGVCVMYRREALIDIGLFDQSKITEDIAVSWALQLKGWRIQYAPNARCYMEVPEKISVLYKQRRRWAQGGLEVFMSHALDVLLHPVKTFPFIFLLMDQFLSIMWAIFWFISSLFVIYWLFFWVALGDGFQIRRFMISALIFIMYEFIVGVTQLLTSIWFNDSDKAAMKYSLFAGWYTWIYWLISPFTLLAALPRVIKAQITGGGGTWVSPERQKTGD</sequence>
<feature type="transmembrane region" description="Helical" evidence="4">
    <location>
        <begin position="13"/>
        <end position="36"/>
    </location>
</feature>
<feature type="transmembrane region" description="Helical" evidence="4">
    <location>
        <begin position="320"/>
        <end position="342"/>
    </location>
</feature>
<keyword evidence="4" id="KW-0472">Membrane</keyword>
<keyword evidence="3 5" id="KW-0808">Transferase</keyword>
<dbReference type="PANTHER" id="PTHR43630:SF1">
    <property type="entry name" value="POLY-BETA-1,6-N-ACETYL-D-GLUCOSAMINE SYNTHASE"/>
    <property type="match status" value="1"/>
</dbReference>
<dbReference type="Proteomes" id="UP001056730">
    <property type="component" value="Chromosome"/>
</dbReference>
<dbReference type="GO" id="GO:0016757">
    <property type="term" value="F:glycosyltransferase activity"/>
    <property type="evidence" value="ECO:0007669"/>
    <property type="project" value="UniProtKB-KW"/>
</dbReference>
<dbReference type="EC" id="2.4.-.-" evidence="5"/>
<feature type="transmembrane region" description="Helical" evidence="4">
    <location>
        <begin position="354"/>
        <end position="377"/>
    </location>
</feature>
<evidence type="ECO:0000313" key="6">
    <source>
        <dbReference type="Proteomes" id="UP001056730"/>
    </source>
</evidence>
<dbReference type="RefSeq" id="WP_252175799.1">
    <property type="nucleotide sequence ID" value="NZ_CP086395.1"/>
</dbReference>
<evidence type="ECO:0000256" key="4">
    <source>
        <dbReference type="SAM" id="Phobius"/>
    </source>
</evidence>
<proteinExistence type="inferred from homology"/>
<name>A0A9Q8Y3B1_9LACT</name>
<accession>A0A9Q8Y3B1</accession>
<evidence type="ECO:0000313" key="5">
    <source>
        <dbReference type="EMBL" id="USJ21287.1"/>
    </source>
</evidence>
<evidence type="ECO:0000256" key="2">
    <source>
        <dbReference type="ARBA" id="ARBA00022676"/>
    </source>
</evidence>